<reference evidence="7 8" key="1">
    <citation type="submission" date="2019-09" db="EMBL/GenBank/DDBJ databases">
        <title>YIM 132548 draft genome.</title>
        <authorList>
            <person name="Jiang L."/>
        </authorList>
    </citation>
    <scope>NUCLEOTIDE SEQUENCE [LARGE SCALE GENOMIC DNA]</scope>
    <source>
        <strain evidence="7 8">YIM 132548</strain>
    </source>
</reference>
<dbReference type="RefSeq" id="WP_150964740.1">
    <property type="nucleotide sequence ID" value="NZ_VZZJ01000014.1"/>
</dbReference>
<keyword evidence="3 4" id="KW-0472">Membrane</keyword>
<feature type="transmembrane region" description="Helical" evidence="4">
    <location>
        <begin position="155"/>
        <end position="176"/>
    </location>
</feature>
<feature type="domain" description="2Fe-2S ferredoxin-type" evidence="6">
    <location>
        <begin position="272"/>
        <end position="369"/>
    </location>
</feature>
<evidence type="ECO:0000256" key="2">
    <source>
        <dbReference type="ARBA" id="ARBA00022475"/>
    </source>
</evidence>
<organism evidence="7 8">
    <name type="scientific">Methylobacterium planeticum</name>
    <dbReference type="NCBI Taxonomy" id="2615211"/>
    <lineage>
        <taxon>Bacteria</taxon>
        <taxon>Pseudomonadati</taxon>
        <taxon>Pseudomonadota</taxon>
        <taxon>Alphaproteobacteria</taxon>
        <taxon>Hyphomicrobiales</taxon>
        <taxon>Methylobacteriaceae</taxon>
        <taxon>Methylobacterium</taxon>
    </lineage>
</organism>
<dbReference type="GO" id="GO:0051536">
    <property type="term" value="F:iron-sulfur cluster binding"/>
    <property type="evidence" value="ECO:0007669"/>
    <property type="project" value="InterPro"/>
</dbReference>
<dbReference type="EMBL" id="VZZJ01000014">
    <property type="protein sequence ID" value="KAB1072274.1"/>
    <property type="molecule type" value="Genomic_DNA"/>
</dbReference>
<keyword evidence="4" id="KW-1133">Transmembrane helix</keyword>
<dbReference type="Gene3D" id="3.10.20.30">
    <property type="match status" value="1"/>
</dbReference>
<dbReference type="InterPro" id="IPR034804">
    <property type="entry name" value="SQR/QFR_C/D"/>
</dbReference>
<keyword evidence="4" id="KW-0812">Transmembrane</keyword>
<dbReference type="SUPFAM" id="SSF54292">
    <property type="entry name" value="2Fe-2S ferredoxin-like"/>
    <property type="match status" value="1"/>
</dbReference>
<dbReference type="PROSITE" id="PS51085">
    <property type="entry name" value="2FE2S_FER_2"/>
    <property type="match status" value="1"/>
</dbReference>
<dbReference type="PANTHER" id="PTHR43081">
    <property type="entry name" value="ADENYLATE CYCLASE, TERMINAL-DIFFERENTIATION SPECIFIC-RELATED"/>
    <property type="match status" value="1"/>
</dbReference>
<comment type="caution">
    <text evidence="7">The sequence shown here is derived from an EMBL/GenBank/DDBJ whole genome shotgun (WGS) entry which is preliminary data.</text>
</comment>
<evidence type="ECO:0000256" key="4">
    <source>
        <dbReference type="SAM" id="Phobius"/>
    </source>
</evidence>
<comment type="subcellular location">
    <subcellularLocation>
        <location evidence="1">Cell membrane</location>
        <topology evidence="1">Multi-pass membrane protein</topology>
    </subcellularLocation>
</comment>
<dbReference type="Pfam" id="PF00211">
    <property type="entry name" value="Guanylate_cyc"/>
    <property type="match status" value="1"/>
</dbReference>
<dbReference type="GO" id="GO:0035556">
    <property type="term" value="P:intracellular signal transduction"/>
    <property type="evidence" value="ECO:0007669"/>
    <property type="project" value="InterPro"/>
</dbReference>
<feature type="transmembrane region" description="Helical" evidence="4">
    <location>
        <begin position="70"/>
        <end position="94"/>
    </location>
</feature>
<dbReference type="AlphaFoldDB" id="A0A6N6MQD2"/>
<dbReference type="PROSITE" id="PS50125">
    <property type="entry name" value="GUANYLATE_CYCLASE_2"/>
    <property type="match status" value="1"/>
</dbReference>
<evidence type="ECO:0000259" key="6">
    <source>
        <dbReference type="PROSITE" id="PS51085"/>
    </source>
</evidence>
<evidence type="ECO:0000313" key="8">
    <source>
        <dbReference type="Proteomes" id="UP000441523"/>
    </source>
</evidence>
<name>A0A6N6MQD2_9HYPH</name>
<proteinExistence type="predicted"/>
<dbReference type="InterPro" id="IPR001041">
    <property type="entry name" value="2Fe-2S_ferredoxin-type"/>
</dbReference>
<dbReference type="CDD" id="cd00207">
    <property type="entry name" value="fer2"/>
    <property type="match status" value="1"/>
</dbReference>
<dbReference type="CDD" id="cd07302">
    <property type="entry name" value="CHD"/>
    <property type="match status" value="1"/>
</dbReference>
<evidence type="ECO:0000256" key="3">
    <source>
        <dbReference type="ARBA" id="ARBA00023136"/>
    </source>
</evidence>
<gene>
    <name evidence="7" type="ORF">F6X51_16310</name>
</gene>
<keyword evidence="2" id="KW-1003">Cell membrane</keyword>
<dbReference type="InterPro" id="IPR036010">
    <property type="entry name" value="2Fe-2S_ferredoxin-like_sf"/>
</dbReference>
<dbReference type="SMART" id="SM00044">
    <property type="entry name" value="CYCc"/>
    <property type="match status" value="1"/>
</dbReference>
<keyword evidence="8" id="KW-1185">Reference proteome</keyword>
<dbReference type="Gene3D" id="3.30.70.1230">
    <property type="entry name" value="Nucleotide cyclase"/>
    <property type="match status" value="1"/>
</dbReference>
<dbReference type="GO" id="GO:0005886">
    <property type="term" value="C:plasma membrane"/>
    <property type="evidence" value="ECO:0007669"/>
    <property type="project" value="UniProtKB-SubCell"/>
</dbReference>
<dbReference type="InterPro" id="IPR029787">
    <property type="entry name" value="Nucleotide_cyclase"/>
</dbReference>
<dbReference type="PANTHER" id="PTHR43081:SF17">
    <property type="entry name" value="BLL5647 PROTEIN"/>
    <property type="match status" value="1"/>
</dbReference>
<dbReference type="SUPFAM" id="SSF55073">
    <property type="entry name" value="Nucleotide cyclase"/>
    <property type="match status" value="1"/>
</dbReference>
<protein>
    <submittedName>
        <fullName evidence="7">Adenylate/guanylate cyclase domain-containing protein</fullName>
    </submittedName>
</protein>
<dbReference type="SUPFAM" id="SSF81343">
    <property type="entry name" value="Fumarate reductase respiratory complex transmembrane subunits"/>
    <property type="match status" value="1"/>
</dbReference>
<evidence type="ECO:0000313" key="7">
    <source>
        <dbReference type="EMBL" id="KAB1072274.1"/>
    </source>
</evidence>
<evidence type="ECO:0000256" key="1">
    <source>
        <dbReference type="ARBA" id="ARBA00004651"/>
    </source>
</evidence>
<dbReference type="GO" id="GO:0006171">
    <property type="term" value="P:cAMP biosynthetic process"/>
    <property type="evidence" value="ECO:0007669"/>
    <property type="project" value="TreeGrafter"/>
</dbReference>
<feature type="domain" description="Guanylate cyclase" evidence="5">
    <location>
        <begin position="391"/>
        <end position="523"/>
    </location>
</feature>
<sequence length="581" mass="61977">MRRSLAHPDTRARASAPLAALRRLTLRQVRLGTGLVLFAYVLTHLVNHALGNASLDAMESGLTVAAAIWLGPPGLLVLYAALVGHLLLGLYALYERRFFRVRLWEAVQLLLGLAIPPLLVSHVVATRIAFTTEGLERGYAQELYAFWVAAPGNGVMQAVVLVVAWLHGCVGLYFWLRLKPGFPAASPWLLAGAVLVPVLALLGFVQGGRSVAVLAQDPAWRAQALSPVHLGLPEQGARLQAIRGSLLAAYAAALALVLAARGLRTVTEVRQGTVRIRYPDGRIVRVPRGTSVLEASRRHNIPHASVCGGRGRCSTCRVRISEGAEAPGLPVPSKAERAVLERIGAAPNIRLACQLLPSRDLAVTPLFQPRPQLRQAPERERAQSGEERFIVAMFIDLRGSTRLAEERLPYDTVFIINRFLGAVGDAVREAGGSVNQLLGDGMLALFGLQSDPATGARAALRAVDAIAGQMAGLNRLLAADLGQTLRYGVGVHAGMAIVGEMGDHTDARFTALGDTVNVASRLQSLTKSLGCIALVSEAVYAAAGMPAQSLQEVILDGRSETLRVHRVGRGRRDPAGMPAVV</sequence>
<dbReference type="Proteomes" id="UP000441523">
    <property type="component" value="Unassembled WGS sequence"/>
</dbReference>
<dbReference type="GO" id="GO:0004016">
    <property type="term" value="F:adenylate cyclase activity"/>
    <property type="evidence" value="ECO:0007669"/>
    <property type="project" value="UniProtKB-ARBA"/>
</dbReference>
<dbReference type="InterPro" id="IPR050697">
    <property type="entry name" value="Adenylyl/Guanylyl_Cyclase_3/4"/>
</dbReference>
<evidence type="ECO:0000259" key="5">
    <source>
        <dbReference type="PROSITE" id="PS50125"/>
    </source>
</evidence>
<dbReference type="Pfam" id="PF00111">
    <property type="entry name" value="Fer2"/>
    <property type="match status" value="1"/>
</dbReference>
<feature type="transmembrane region" description="Helical" evidence="4">
    <location>
        <begin position="31"/>
        <end position="50"/>
    </location>
</feature>
<dbReference type="InterPro" id="IPR012675">
    <property type="entry name" value="Beta-grasp_dom_sf"/>
</dbReference>
<feature type="transmembrane region" description="Helical" evidence="4">
    <location>
        <begin position="106"/>
        <end position="130"/>
    </location>
</feature>
<accession>A0A6N6MQD2</accession>
<feature type="transmembrane region" description="Helical" evidence="4">
    <location>
        <begin position="188"/>
        <end position="205"/>
    </location>
</feature>
<dbReference type="InterPro" id="IPR001054">
    <property type="entry name" value="A/G_cyclase"/>
</dbReference>